<name>A0A6C0AHQ6_9ZZZZ</name>
<dbReference type="AlphaFoldDB" id="A0A6C0AHQ6"/>
<reference evidence="1" key="1">
    <citation type="journal article" date="2020" name="Nature">
        <title>Giant virus diversity and host interactions through global metagenomics.</title>
        <authorList>
            <person name="Schulz F."/>
            <person name="Roux S."/>
            <person name="Paez-Espino D."/>
            <person name="Jungbluth S."/>
            <person name="Walsh D.A."/>
            <person name="Denef V.J."/>
            <person name="McMahon K.D."/>
            <person name="Konstantinidis K.T."/>
            <person name="Eloe-Fadrosh E.A."/>
            <person name="Kyrpides N.C."/>
            <person name="Woyke T."/>
        </authorList>
    </citation>
    <scope>NUCLEOTIDE SEQUENCE</scope>
    <source>
        <strain evidence="1">GVMAG-S-1035118-87</strain>
    </source>
</reference>
<proteinExistence type="predicted"/>
<accession>A0A6C0AHQ6</accession>
<dbReference type="EMBL" id="MN740625">
    <property type="protein sequence ID" value="QHS78881.1"/>
    <property type="molecule type" value="Genomic_DNA"/>
</dbReference>
<evidence type="ECO:0000313" key="1">
    <source>
        <dbReference type="EMBL" id="QHS78881.1"/>
    </source>
</evidence>
<protein>
    <submittedName>
        <fullName evidence="1">Uncharacterized protein</fullName>
    </submittedName>
</protein>
<organism evidence="1">
    <name type="scientific">viral metagenome</name>
    <dbReference type="NCBI Taxonomy" id="1070528"/>
    <lineage>
        <taxon>unclassified sequences</taxon>
        <taxon>metagenomes</taxon>
        <taxon>organismal metagenomes</taxon>
    </lineage>
</organism>
<sequence length="192" mass="22810">MNVEKEDMVTIPIPTYSDYYGIKQKYEETGKCPNCKKTKMVFKVVDRILTATCTPSCTSNMRILEDTYITYDEYARQSKQDYEKSIEAILRAKFDRLFDYQSSSNLEQLRDHYLGQKEVYDNLYIQWEKSDPNHPQLKKDRDELISKLKTSDSPEIHTQLNHVLNELHKIEYTRIYNETVPTPVYDLEIRTL</sequence>